<accession>A0A6J6TYV5</accession>
<dbReference type="Pfam" id="PF00208">
    <property type="entry name" value="ELFV_dehydrog"/>
    <property type="match status" value="1"/>
</dbReference>
<dbReference type="InterPro" id="IPR036291">
    <property type="entry name" value="NAD(P)-bd_dom_sf"/>
</dbReference>
<dbReference type="InterPro" id="IPR006096">
    <property type="entry name" value="Glu/Leu/Phe/Val/Trp_DH_C"/>
</dbReference>
<dbReference type="EMBL" id="CAEZYU010000086">
    <property type="protein sequence ID" value="CAB4751543.1"/>
    <property type="molecule type" value="Genomic_DNA"/>
</dbReference>
<organism evidence="2">
    <name type="scientific">freshwater metagenome</name>
    <dbReference type="NCBI Taxonomy" id="449393"/>
    <lineage>
        <taxon>unclassified sequences</taxon>
        <taxon>metagenomes</taxon>
        <taxon>ecological metagenomes</taxon>
    </lineage>
</organism>
<dbReference type="GO" id="GO:0006520">
    <property type="term" value="P:amino acid metabolic process"/>
    <property type="evidence" value="ECO:0007669"/>
    <property type="project" value="InterPro"/>
</dbReference>
<reference evidence="2" key="1">
    <citation type="submission" date="2020-05" db="EMBL/GenBank/DDBJ databases">
        <authorList>
            <person name="Chiriac C."/>
            <person name="Salcher M."/>
            <person name="Ghai R."/>
            <person name="Kavagutti S V."/>
        </authorList>
    </citation>
    <scope>NUCLEOTIDE SEQUENCE</scope>
</reference>
<sequence length="349" mass="35544">MPIQKIAADNSVPMTGFVVTDLPGADRATGVVRSAKKILMDGAKTMARSQTYAWAILHEQISGASAGVSVDPSGKDAGMASFVEAVLDRVSVGELSLDPAKGVSSDDLSLLAQADSRSKIGQTARSNGTLNEELLAAGAFVSAAEVHGPLDGRKVILEGTSSATAAFVAAAASHGAVVVGLATASGALLNPTGFDLEQLLGALLEPGAALGDSLGTESPAATLLDTESDLVFCGSKLGLIDHEVASRLSCKLLVPIGPAPVTAKGLAVATSRGITVLPDFVSASGPLFADHPEEAATEAQVLSTATESILSTLRELAEHPEGLYLGACYAAESFLRSWQEELPFGRPLA</sequence>
<dbReference type="GO" id="GO:0016491">
    <property type="term" value="F:oxidoreductase activity"/>
    <property type="evidence" value="ECO:0007669"/>
    <property type="project" value="InterPro"/>
</dbReference>
<dbReference type="SUPFAM" id="SSF51735">
    <property type="entry name" value="NAD(P)-binding Rossmann-fold domains"/>
    <property type="match status" value="1"/>
</dbReference>
<gene>
    <name evidence="2" type="ORF">UFOPK2766_01688</name>
</gene>
<protein>
    <submittedName>
        <fullName evidence="2">Unannotated protein</fullName>
    </submittedName>
</protein>
<dbReference type="Gene3D" id="3.40.50.720">
    <property type="entry name" value="NAD(P)-binding Rossmann-like Domain"/>
    <property type="match status" value="1"/>
</dbReference>
<name>A0A6J6TYV5_9ZZZZ</name>
<proteinExistence type="predicted"/>
<evidence type="ECO:0000313" key="2">
    <source>
        <dbReference type="EMBL" id="CAB4751543.1"/>
    </source>
</evidence>
<dbReference type="AlphaFoldDB" id="A0A6J6TYV5"/>
<evidence type="ECO:0000259" key="1">
    <source>
        <dbReference type="Pfam" id="PF00208"/>
    </source>
</evidence>
<feature type="domain" description="Glutamate/phenylalanine/leucine/valine/L-tryptophan dehydrogenase C-terminal" evidence="1">
    <location>
        <begin position="147"/>
        <end position="312"/>
    </location>
</feature>